<accession>A0AA40LFN8</accession>
<sequence>MPHTEAQIVNMELGTMAELNTPGELWIRGYCVMLGYWGEPQKTEEVIGQDKWYRTGDIATMDEQGFCKIVGRSKDMIIRGGENIYPTELEDFLHTHPKVQEVQVVGVKDDRMGEEVCACIQLKSGEETTPEEIKAFCKGKISHFKIPRYIVFVTSYPLTISGKVCKMEQTREGQIAGPGTEGQVALTLPQGWVQKFKLREQMERHLNL</sequence>
<dbReference type="GO" id="GO:0006631">
    <property type="term" value="P:fatty acid metabolic process"/>
    <property type="evidence" value="ECO:0007669"/>
    <property type="project" value="TreeGrafter"/>
</dbReference>
<dbReference type="InterPro" id="IPR042099">
    <property type="entry name" value="ANL_N_sf"/>
</dbReference>
<protein>
    <recommendedName>
        <fullName evidence="3">AMP-binding enzyme C-terminal domain-containing protein</fullName>
    </recommendedName>
</protein>
<dbReference type="SUPFAM" id="SSF56801">
    <property type="entry name" value="Acetyl-CoA synthetase-like"/>
    <property type="match status" value="1"/>
</dbReference>
<dbReference type="Gene3D" id="3.30.300.30">
    <property type="match status" value="1"/>
</dbReference>
<feature type="domain" description="AMP-binding enzyme C-terminal" evidence="3">
    <location>
        <begin position="88"/>
        <end position="163"/>
    </location>
</feature>
<evidence type="ECO:0000259" key="3">
    <source>
        <dbReference type="Pfam" id="PF13193"/>
    </source>
</evidence>
<dbReference type="EMBL" id="JAULJE010000020">
    <property type="protein sequence ID" value="KAK1331050.1"/>
    <property type="molecule type" value="Genomic_DNA"/>
</dbReference>
<reference evidence="4" key="1">
    <citation type="submission" date="2023-06" db="EMBL/GenBank/DDBJ databases">
        <title>Reference genome for the Northern bat (Eptesicus nilssonii), a most northern bat species.</title>
        <authorList>
            <person name="Laine V.N."/>
            <person name="Pulliainen A.T."/>
            <person name="Lilley T.M."/>
        </authorList>
    </citation>
    <scope>NUCLEOTIDE SEQUENCE</scope>
    <source>
        <strain evidence="4">BLF_Eptnil</strain>
        <tissue evidence="4">Kidney</tissue>
    </source>
</reference>
<keyword evidence="2" id="KW-0436">Ligase</keyword>
<dbReference type="InterPro" id="IPR045851">
    <property type="entry name" value="AMP-bd_C_sf"/>
</dbReference>
<dbReference type="PANTHER" id="PTHR43201:SF5">
    <property type="entry name" value="MEDIUM-CHAIN ACYL-COA LIGASE ACSF2, MITOCHONDRIAL"/>
    <property type="match status" value="1"/>
</dbReference>
<name>A0AA40LFN8_CNENI</name>
<dbReference type="GO" id="GO:0031956">
    <property type="term" value="F:medium-chain fatty acid-CoA ligase activity"/>
    <property type="evidence" value="ECO:0007669"/>
    <property type="project" value="TreeGrafter"/>
</dbReference>
<organism evidence="4 5">
    <name type="scientific">Cnephaeus nilssonii</name>
    <name type="common">Northern bat</name>
    <name type="synonym">Eptesicus nilssonii</name>
    <dbReference type="NCBI Taxonomy" id="3371016"/>
    <lineage>
        <taxon>Eukaryota</taxon>
        <taxon>Metazoa</taxon>
        <taxon>Chordata</taxon>
        <taxon>Craniata</taxon>
        <taxon>Vertebrata</taxon>
        <taxon>Euteleostomi</taxon>
        <taxon>Mammalia</taxon>
        <taxon>Eutheria</taxon>
        <taxon>Laurasiatheria</taxon>
        <taxon>Chiroptera</taxon>
        <taxon>Yangochiroptera</taxon>
        <taxon>Vespertilionidae</taxon>
        <taxon>Cnephaeus</taxon>
    </lineage>
</organism>
<dbReference type="Proteomes" id="UP001177744">
    <property type="component" value="Unassembled WGS sequence"/>
</dbReference>
<evidence type="ECO:0000313" key="5">
    <source>
        <dbReference type="Proteomes" id="UP001177744"/>
    </source>
</evidence>
<comment type="similarity">
    <text evidence="1">Belongs to the ATP-dependent AMP-binding enzyme family.</text>
</comment>
<dbReference type="Gene3D" id="3.40.50.12780">
    <property type="entry name" value="N-terminal domain of ligase-like"/>
    <property type="match status" value="1"/>
</dbReference>
<proteinExistence type="inferred from homology"/>
<dbReference type="FunFam" id="3.30.300.30:FF:000008">
    <property type="entry name" value="2,3-dihydroxybenzoate-AMP ligase"/>
    <property type="match status" value="1"/>
</dbReference>
<gene>
    <name evidence="4" type="ORF">QTO34_008997</name>
</gene>
<dbReference type="InterPro" id="IPR025110">
    <property type="entry name" value="AMP-bd_C"/>
</dbReference>
<dbReference type="PANTHER" id="PTHR43201">
    <property type="entry name" value="ACYL-COA SYNTHETASE"/>
    <property type="match status" value="1"/>
</dbReference>
<keyword evidence="5" id="KW-1185">Reference proteome</keyword>
<evidence type="ECO:0000313" key="4">
    <source>
        <dbReference type="EMBL" id="KAK1331050.1"/>
    </source>
</evidence>
<dbReference type="Pfam" id="PF13193">
    <property type="entry name" value="AMP-binding_C"/>
    <property type="match status" value="1"/>
</dbReference>
<comment type="caution">
    <text evidence="4">The sequence shown here is derived from an EMBL/GenBank/DDBJ whole genome shotgun (WGS) entry which is preliminary data.</text>
</comment>
<dbReference type="AlphaFoldDB" id="A0AA40LFN8"/>
<evidence type="ECO:0000256" key="1">
    <source>
        <dbReference type="ARBA" id="ARBA00006432"/>
    </source>
</evidence>
<evidence type="ECO:0000256" key="2">
    <source>
        <dbReference type="ARBA" id="ARBA00022598"/>
    </source>
</evidence>